<evidence type="ECO:0000256" key="1">
    <source>
        <dbReference type="SAM" id="Phobius"/>
    </source>
</evidence>
<dbReference type="AlphaFoldDB" id="A0AAD9KXU8"/>
<protein>
    <submittedName>
        <fullName evidence="2">Uncharacterized protein</fullName>
    </submittedName>
</protein>
<evidence type="ECO:0000313" key="2">
    <source>
        <dbReference type="EMBL" id="KAK2179339.1"/>
    </source>
</evidence>
<sequence>MKNSKLKLNANKTEFIIIGTVTQRAKLDGFFPTHILNQSVTPAPPFQISELTLTKASISNSTYQKHAVAVSTISVIFVVFADFYHFLLLKPSREL</sequence>
<accession>A0AAD9KXU8</accession>
<comment type="caution">
    <text evidence="2">The sequence shown here is derived from an EMBL/GenBank/DDBJ whole genome shotgun (WGS) entry which is preliminary data.</text>
</comment>
<evidence type="ECO:0000313" key="3">
    <source>
        <dbReference type="Proteomes" id="UP001209878"/>
    </source>
</evidence>
<organism evidence="2 3">
    <name type="scientific">Ridgeia piscesae</name>
    <name type="common">Tubeworm</name>
    <dbReference type="NCBI Taxonomy" id="27915"/>
    <lineage>
        <taxon>Eukaryota</taxon>
        <taxon>Metazoa</taxon>
        <taxon>Spiralia</taxon>
        <taxon>Lophotrochozoa</taxon>
        <taxon>Annelida</taxon>
        <taxon>Polychaeta</taxon>
        <taxon>Sedentaria</taxon>
        <taxon>Canalipalpata</taxon>
        <taxon>Sabellida</taxon>
        <taxon>Siboglinidae</taxon>
        <taxon>Ridgeia</taxon>
    </lineage>
</organism>
<keyword evidence="3" id="KW-1185">Reference proteome</keyword>
<dbReference type="EMBL" id="JAODUO010000496">
    <property type="protein sequence ID" value="KAK2179339.1"/>
    <property type="molecule type" value="Genomic_DNA"/>
</dbReference>
<gene>
    <name evidence="2" type="ORF">NP493_496g02024</name>
</gene>
<reference evidence="2" key="1">
    <citation type="journal article" date="2023" name="Mol. Biol. Evol.">
        <title>Third-Generation Sequencing Reveals the Adaptive Role of the Epigenome in Three Deep-Sea Polychaetes.</title>
        <authorList>
            <person name="Perez M."/>
            <person name="Aroh O."/>
            <person name="Sun Y."/>
            <person name="Lan Y."/>
            <person name="Juniper S.K."/>
            <person name="Young C.R."/>
            <person name="Angers B."/>
            <person name="Qian P.Y."/>
        </authorList>
    </citation>
    <scope>NUCLEOTIDE SEQUENCE</scope>
    <source>
        <strain evidence="2">R07B-5</strain>
    </source>
</reference>
<feature type="transmembrane region" description="Helical" evidence="1">
    <location>
        <begin position="67"/>
        <end position="87"/>
    </location>
</feature>
<keyword evidence="1" id="KW-0472">Membrane</keyword>
<name>A0AAD9KXU8_RIDPI</name>
<proteinExistence type="predicted"/>
<dbReference type="Proteomes" id="UP001209878">
    <property type="component" value="Unassembled WGS sequence"/>
</dbReference>
<keyword evidence="1" id="KW-1133">Transmembrane helix</keyword>
<keyword evidence="1" id="KW-0812">Transmembrane</keyword>